<proteinExistence type="predicted"/>
<gene>
    <name evidence="2" type="ORF">ABENE_03035</name>
</gene>
<reference evidence="2 3" key="1">
    <citation type="journal article" date="2014" name="Nature">
        <title>Sequential evolution of bacterial morphology by co-option of a developmental regulator.</title>
        <authorList>
            <person name="Jiang C."/>
            <person name="Brown P.J."/>
            <person name="Ducret A."/>
            <person name="Brun Y.V."/>
        </authorList>
    </citation>
    <scope>NUCLEOTIDE SEQUENCE [LARGE SCALE GENOMIC DNA]</scope>
    <source>
        <strain evidence="2 3">DSM 16100</strain>
    </source>
</reference>
<keyword evidence="1" id="KW-0472">Membrane</keyword>
<keyword evidence="1" id="KW-0812">Transmembrane</keyword>
<dbReference type="Proteomes" id="UP000017837">
    <property type="component" value="Unassembled WGS sequence"/>
</dbReference>
<accession>V4Q335</accession>
<dbReference type="EMBL" id="AWGB01000005">
    <property type="protein sequence ID" value="ESQ94079.1"/>
    <property type="molecule type" value="Genomic_DNA"/>
</dbReference>
<organism evidence="2 3">
    <name type="scientific">Asticcacaulis benevestitus DSM 16100 = ATCC BAA-896</name>
    <dbReference type="NCBI Taxonomy" id="1121022"/>
    <lineage>
        <taxon>Bacteria</taxon>
        <taxon>Pseudomonadati</taxon>
        <taxon>Pseudomonadota</taxon>
        <taxon>Alphaproteobacteria</taxon>
        <taxon>Caulobacterales</taxon>
        <taxon>Caulobacteraceae</taxon>
        <taxon>Asticcacaulis</taxon>
    </lineage>
</organism>
<evidence type="ECO:0000313" key="2">
    <source>
        <dbReference type="EMBL" id="ESQ94079.1"/>
    </source>
</evidence>
<feature type="transmembrane region" description="Helical" evidence="1">
    <location>
        <begin position="77"/>
        <end position="102"/>
    </location>
</feature>
<keyword evidence="3" id="KW-1185">Reference proteome</keyword>
<evidence type="ECO:0000256" key="1">
    <source>
        <dbReference type="SAM" id="Phobius"/>
    </source>
</evidence>
<keyword evidence="1" id="KW-1133">Transmembrane helix</keyword>
<dbReference type="AlphaFoldDB" id="V4Q335"/>
<evidence type="ECO:0000313" key="3">
    <source>
        <dbReference type="Proteomes" id="UP000017837"/>
    </source>
</evidence>
<dbReference type="PATRIC" id="fig|1121022.4.peg.602"/>
<protein>
    <submittedName>
        <fullName evidence="2">Uncharacterized protein</fullName>
    </submittedName>
</protein>
<sequence>MMAVRFHIHLEHPMPELSLPVSPSAAYVPPVNINMPESESRYPGIWEWMPAEAPLQAKRPLGGSEGVPETQPDSDDLLNIAMTVIAGIGLTVALTTALRIIFRR</sequence>
<name>V4Q335_9CAUL</name>
<comment type="caution">
    <text evidence="2">The sequence shown here is derived from an EMBL/GenBank/DDBJ whole genome shotgun (WGS) entry which is preliminary data.</text>
</comment>